<reference evidence="3" key="1">
    <citation type="journal article" date="2019" name="Int. J. Syst. Evol. Microbiol.">
        <title>The Global Catalogue of Microorganisms (GCM) 10K type strain sequencing project: providing services to taxonomists for standard genome sequencing and annotation.</title>
        <authorList>
            <consortium name="The Broad Institute Genomics Platform"/>
            <consortium name="The Broad Institute Genome Sequencing Center for Infectious Disease"/>
            <person name="Wu L."/>
            <person name="Ma J."/>
        </authorList>
    </citation>
    <scope>NUCLEOTIDE SEQUENCE [LARGE SCALE GENOMIC DNA]</scope>
    <source>
        <strain evidence="3">KCTC 33576</strain>
    </source>
</reference>
<keyword evidence="3" id="KW-1185">Reference proteome</keyword>
<feature type="transmembrane region" description="Helical" evidence="1">
    <location>
        <begin position="64"/>
        <end position="83"/>
    </location>
</feature>
<keyword evidence="1" id="KW-0472">Membrane</keyword>
<evidence type="ECO:0008006" key="4">
    <source>
        <dbReference type="Google" id="ProtNLM"/>
    </source>
</evidence>
<keyword evidence="1" id="KW-0812">Transmembrane</keyword>
<dbReference type="EMBL" id="JBHUOP010000001">
    <property type="protein sequence ID" value="MFD2839263.1"/>
    <property type="molecule type" value="Genomic_DNA"/>
</dbReference>
<accession>A0ABW5XEJ5</accession>
<sequence length="113" mass="12567">MSALVFISAALVLGWALWFVAKDRPVILKQLFAAGVVEAVLLVQTVTCAIVLMTSHRDLETWEFWGYVFTILIILPGAAAWAFAERTKWSSVVLAVAAITVIFLQYRLIVLWG</sequence>
<feature type="transmembrane region" description="Helical" evidence="1">
    <location>
        <begin position="89"/>
        <end position="109"/>
    </location>
</feature>
<evidence type="ECO:0000313" key="3">
    <source>
        <dbReference type="Proteomes" id="UP001597391"/>
    </source>
</evidence>
<gene>
    <name evidence="2" type="ORF">ACFSYH_01595</name>
</gene>
<keyword evidence="1" id="KW-1133">Transmembrane helix</keyword>
<proteinExistence type="predicted"/>
<organism evidence="2 3">
    <name type="scientific">Populibacterium corticicola</name>
    <dbReference type="NCBI Taxonomy" id="1812826"/>
    <lineage>
        <taxon>Bacteria</taxon>
        <taxon>Bacillati</taxon>
        <taxon>Actinomycetota</taxon>
        <taxon>Actinomycetes</taxon>
        <taxon>Micrococcales</taxon>
        <taxon>Jonesiaceae</taxon>
        <taxon>Populibacterium</taxon>
    </lineage>
</organism>
<protein>
    <recommendedName>
        <fullName evidence="4">Integral membrane protein</fullName>
    </recommendedName>
</protein>
<dbReference type="RefSeq" id="WP_377464707.1">
    <property type="nucleotide sequence ID" value="NZ_JBHUOP010000001.1"/>
</dbReference>
<name>A0ABW5XEJ5_9MICO</name>
<feature type="transmembrane region" description="Helical" evidence="1">
    <location>
        <begin position="31"/>
        <end position="52"/>
    </location>
</feature>
<evidence type="ECO:0000256" key="1">
    <source>
        <dbReference type="SAM" id="Phobius"/>
    </source>
</evidence>
<comment type="caution">
    <text evidence="2">The sequence shown here is derived from an EMBL/GenBank/DDBJ whole genome shotgun (WGS) entry which is preliminary data.</text>
</comment>
<dbReference type="Proteomes" id="UP001597391">
    <property type="component" value="Unassembled WGS sequence"/>
</dbReference>
<evidence type="ECO:0000313" key="2">
    <source>
        <dbReference type="EMBL" id="MFD2839263.1"/>
    </source>
</evidence>